<dbReference type="Proteomes" id="UP000318336">
    <property type="component" value="Unassembled WGS sequence"/>
</dbReference>
<accession>A0A542XDI1</accession>
<dbReference type="InterPro" id="IPR050574">
    <property type="entry name" value="HPF/YfiA_ribosome-assoc"/>
</dbReference>
<dbReference type="GO" id="GO:0022627">
    <property type="term" value="C:cytosolic small ribosomal subunit"/>
    <property type="evidence" value="ECO:0007669"/>
    <property type="project" value="TreeGrafter"/>
</dbReference>
<dbReference type="AlphaFoldDB" id="A0A542XDI1"/>
<dbReference type="CDD" id="cd00552">
    <property type="entry name" value="RaiA"/>
    <property type="match status" value="1"/>
</dbReference>
<keyword evidence="1 3" id="KW-0963">Cytoplasm</keyword>
<comment type="caution">
    <text evidence="6">The sequence shown here is derived from an EMBL/GenBank/DDBJ whole genome shotgun (WGS) entry which is preliminary data.</text>
</comment>
<evidence type="ECO:0000256" key="3">
    <source>
        <dbReference type="HAMAP-Rule" id="MF_00839"/>
    </source>
</evidence>
<evidence type="ECO:0000256" key="4">
    <source>
        <dbReference type="SAM" id="MobiDB-lite"/>
    </source>
</evidence>
<dbReference type="FunFam" id="3.30.505.50:FF:000002">
    <property type="entry name" value="Ribosome hibernation promoting factor"/>
    <property type="match status" value="1"/>
</dbReference>
<comment type="subunit">
    <text evidence="3">Interacts with 100S ribosomes.</text>
</comment>
<dbReference type="InterPro" id="IPR003489">
    <property type="entry name" value="RHF/RaiA"/>
</dbReference>
<evidence type="ECO:0000313" key="6">
    <source>
        <dbReference type="EMBL" id="TQL33900.1"/>
    </source>
</evidence>
<dbReference type="Pfam" id="PF16321">
    <property type="entry name" value="Ribosom_S30AE_C"/>
    <property type="match status" value="1"/>
</dbReference>
<organism evidence="6 7">
    <name type="scientific">Barrientosiimonas humi</name>
    <dbReference type="NCBI Taxonomy" id="999931"/>
    <lineage>
        <taxon>Bacteria</taxon>
        <taxon>Bacillati</taxon>
        <taxon>Actinomycetota</taxon>
        <taxon>Actinomycetes</taxon>
        <taxon>Micrococcales</taxon>
        <taxon>Dermacoccaceae</taxon>
        <taxon>Barrientosiimonas</taxon>
    </lineage>
</organism>
<dbReference type="Pfam" id="PF02482">
    <property type="entry name" value="Ribosomal_S30AE"/>
    <property type="match status" value="1"/>
</dbReference>
<dbReference type="GO" id="GO:0045900">
    <property type="term" value="P:negative regulation of translational elongation"/>
    <property type="evidence" value="ECO:0007669"/>
    <property type="project" value="TreeGrafter"/>
</dbReference>
<comment type="function">
    <text evidence="3">Required for dimerization of active 70S ribosomes into 100S ribosomes in stationary phase; 100S ribosomes are translationally inactive and sometimes present during exponential growth.</text>
</comment>
<dbReference type="InterPro" id="IPR034694">
    <property type="entry name" value="HPF_long/plastid"/>
</dbReference>
<dbReference type="OrthoDB" id="9794975at2"/>
<comment type="subcellular location">
    <subcellularLocation>
        <location evidence="3">Cytoplasm</location>
    </subcellularLocation>
</comment>
<gene>
    <name evidence="3" type="primary">hpf</name>
    <name evidence="6" type="ORF">FB554_2056</name>
</gene>
<dbReference type="Gene3D" id="3.30.505.50">
    <property type="entry name" value="Sigma 54 modulation/S30EA ribosomal protein, C-terminal domain"/>
    <property type="match status" value="1"/>
</dbReference>
<dbReference type="Gene3D" id="3.30.160.100">
    <property type="entry name" value="Ribosome hibernation promotion factor-like"/>
    <property type="match status" value="1"/>
</dbReference>
<dbReference type="PANTHER" id="PTHR33231:SF1">
    <property type="entry name" value="30S RIBOSOMAL PROTEIN"/>
    <property type="match status" value="1"/>
</dbReference>
<evidence type="ECO:0000256" key="1">
    <source>
        <dbReference type="ARBA" id="ARBA00022490"/>
    </source>
</evidence>
<evidence type="ECO:0000259" key="5">
    <source>
        <dbReference type="Pfam" id="PF16321"/>
    </source>
</evidence>
<dbReference type="SUPFAM" id="SSF69754">
    <property type="entry name" value="Ribosome binding protein Y (YfiA homologue)"/>
    <property type="match status" value="1"/>
</dbReference>
<protein>
    <recommendedName>
        <fullName evidence="3">Ribosome hibernation promoting factor</fullName>
        <shortName evidence="3">HPF</shortName>
    </recommendedName>
</protein>
<dbReference type="InterPro" id="IPR038416">
    <property type="entry name" value="Ribosom_S30AE_C_sf"/>
</dbReference>
<dbReference type="InterPro" id="IPR036567">
    <property type="entry name" value="RHF-like"/>
</dbReference>
<proteinExistence type="inferred from homology"/>
<comment type="similarity">
    <text evidence="3">Belongs to the HPF/YfiA ribosome-associated protein family. Long HPF subfamily.</text>
</comment>
<dbReference type="HAMAP" id="MF_00839">
    <property type="entry name" value="HPF"/>
    <property type="match status" value="1"/>
</dbReference>
<reference evidence="6 7" key="1">
    <citation type="submission" date="2019-06" db="EMBL/GenBank/DDBJ databases">
        <title>Sequencing the genomes of 1000 actinobacteria strains.</title>
        <authorList>
            <person name="Klenk H.-P."/>
        </authorList>
    </citation>
    <scope>NUCLEOTIDE SEQUENCE [LARGE SCALE GENOMIC DNA]</scope>
    <source>
        <strain evidence="6 7">DSM 24617</strain>
    </source>
</reference>
<sequence>MEITVTGRHAEVPDRFRRHIEEKLAKVGQLDSRVIRCDVVVTHEPNPRQAKAAKRVEITCRARRAVVRAEASADEEYAALDLAMTKLLERLRRQHDKRRVHRGRQTPLSVAEATAALAQPDPAQADGEPAVRPDAAKVGGDEDCPVRLREKVHQSHPMSLDEALSQMELVGHDFFLYHDVDTDRASVVYRRRGWSYGVIHLEVDESSRPEPQQSETA</sequence>
<keyword evidence="7" id="KW-1185">Reference proteome</keyword>
<dbReference type="EMBL" id="VFOK01000001">
    <property type="protein sequence ID" value="TQL33900.1"/>
    <property type="molecule type" value="Genomic_DNA"/>
</dbReference>
<keyword evidence="2 3" id="KW-0810">Translation regulation</keyword>
<evidence type="ECO:0000256" key="2">
    <source>
        <dbReference type="ARBA" id="ARBA00022845"/>
    </source>
</evidence>
<dbReference type="InterPro" id="IPR032528">
    <property type="entry name" value="Ribosom_S30AE_C"/>
</dbReference>
<dbReference type="GO" id="GO:0043024">
    <property type="term" value="F:ribosomal small subunit binding"/>
    <property type="evidence" value="ECO:0007669"/>
    <property type="project" value="TreeGrafter"/>
</dbReference>
<feature type="region of interest" description="Disordered" evidence="4">
    <location>
        <begin position="118"/>
        <end position="142"/>
    </location>
</feature>
<evidence type="ECO:0000313" key="7">
    <source>
        <dbReference type="Proteomes" id="UP000318336"/>
    </source>
</evidence>
<dbReference type="NCBIfam" id="TIGR00741">
    <property type="entry name" value="yfiA"/>
    <property type="match status" value="1"/>
</dbReference>
<dbReference type="RefSeq" id="WP_142005865.1">
    <property type="nucleotide sequence ID" value="NZ_CAJTBP010000001.1"/>
</dbReference>
<name>A0A542XDI1_9MICO</name>
<dbReference type="PANTHER" id="PTHR33231">
    <property type="entry name" value="30S RIBOSOMAL PROTEIN"/>
    <property type="match status" value="1"/>
</dbReference>
<feature type="domain" description="Sigma 54 modulation/S30EA ribosomal protein C-terminal" evidence="5">
    <location>
        <begin position="149"/>
        <end position="198"/>
    </location>
</feature>